<keyword evidence="2" id="KW-1185">Reference proteome</keyword>
<accession>A0A9X3RCD7</accession>
<evidence type="ECO:0000313" key="1">
    <source>
        <dbReference type="EMBL" id="MCZ8535293.1"/>
    </source>
</evidence>
<comment type="caution">
    <text evidence="1">The sequence shown here is derived from an EMBL/GenBank/DDBJ whole genome shotgun (WGS) entry which is preliminary data.</text>
</comment>
<evidence type="ECO:0000313" key="2">
    <source>
        <dbReference type="Proteomes" id="UP001152172"/>
    </source>
</evidence>
<dbReference type="Proteomes" id="UP001152172">
    <property type="component" value="Unassembled WGS sequence"/>
</dbReference>
<name>A0A9X3RCD7_9BACI</name>
<dbReference type="EMBL" id="JAMKBI010000019">
    <property type="protein sequence ID" value="MCZ8535293.1"/>
    <property type="molecule type" value="Genomic_DNA"/>
</dbReference>
<proteinExistence type="predicted"/>
<dbReference type="AlphaFoldDB" id="A0A9X3RCD7"/>
<dbReference type="InterPro" id="IPR025551">
    <property type="entry name" value="WapI/YxiJ-like"/>
</dbReference>
<reference evidence="1" key="1">
    <citation type="submission" date="2022-05" db="EMBL/GenBank/DDBJ databases">
        <authorList>
            <person name="Colautti A."/>
            <person name="Iacumin L."/>
        </authorList>
    </citation>
    <scope>NUCLEOTIDE SEQUENCE</scope>
    <source>
        <strain evidence="1">DSM 30747</strain>
    </source>
</reference>
<protein>
    <submittedName>
        <fullName evidence="1">YxiJ-like family protein</fullName>
    </submittedName>
</protein>
<organism evidence="1 2">
    <name type="scientific">Psychrobacillus psychrodurans</name>
    <dbReference type="NCBI Taxonomy" id="126157"/>
    <lineage>
        <taxon>Bacteria</taxon>
        <taxon>Bacillati</taxon>
        <taxon>Bacillota</taxon>
        <taxon>Bacilli</taxon>
        <taxon>Bacillales</taxon>
        <taxon>Bacillaceae</taxon>
        <taxon>Psychrobacillus</taxon>
    </lineage>
</organism>
<dbReference type="RefSeq" id="WP_269923284.1">
    <property type="nucleotide sequence ID" value="NZ_JAMKBI010000019.1"/>
</dbReference>
<dbReference type="Pfam" id="PF14176">
    <property type="entry name" value="YxiJ"/>
    <property type="match status" value="1"/>
</dbReference>
<sequence>MSESLRLITLSGLDQAQNAKVKSLHSELVPFFEYILELVYREKNPNMLSKLLALDLCKPFPYCDTSKIMSDFKELILEEDCINADLNTYWMNINGNLSYILRGRSQKIPQDQRDWLNMSFFDLFQQYSFLEEHIGLYPGFYEEYINYEKARIFIFCYLFLEAL</sequence>
<gene>
    <name evidence="1" type="ORF">M9R61_18485</name>
</gene>